<dbReference type="SMART" id="SM00448">
    <property type="entry name" value="REC"/>
    <property type="match status" value="1"/>
</dbReference>
<dbReference type="Gene3D" id="3.40.50.2300">
    <property type="match status" value="1"/>
</dbReference>
<proteinExistence type="predicted"/>
<dbReference type="PANTHER" id="PTHR48111">
    <property type="entry name" value="REGULATOR OF RPOS"/>
    <property type="match status" value="1"/>
</dbReference>
<name>A0ABW0I145_9BACL</name>
<sequence length="230" mass="26123">MIVEDELAISDVLESYFLNEGWKAISCKDGKEAIQMIGMQKLDLVILDLMLPGLPGEEVCRAIRQQSNVPIIMLTSKAAEVDTINGLNLGADDYITKPFRMKEVIARIHALQRRMNMLAHANESMVTYNGGKMIINFETKEVIVDGRAANLTFTEFKLLNVLIKRPGKIYTRSELSYEVLGYRFIGDGRTLDMHIRNIRRKIEEDPKNPIYIVTKVGEGYKFSFQMDGEA</sequence>
<keyword evidence="11" id="KW-1185">Reference proteome</keyword>
<evidence type="ECO:0000256" key="4">
    <source>
        <dbReference type="ARBA" id="ARBA00023125"/>
    </source>
</evidence>
<evidence type="ECO:0000256" key="5">
    <source>
        <dbReference type="ARBA" id="ARBA00023163"/>
    </source>
</evidence>
<dbReference type="RefSeq" id="WP_378137442.1">
    <property type="nucleotide sequence ID" value="NZ_JBHSMI010000042.1"/>
</dbReference>
<dbReference type="InterPro" id="IPR016032">
    <property type="entry name" value="Sig_transdc_resp-reg_C-effctor"/>
</dbReference>
<dbReference type="EMBL" id="JBHSMI010000042">
    <property type="protein sequence ID" value="MFC5405807.1"/>
    <property type="molecule type" value="Genomic_DNA"/>
</dbReference>
<evidence type="ECO:0000256" key="6">
    <source>
        <dbReference type="PROSITE-ProRule" id="PRU00169"/>
    </source>
</evidence>
<organism evidence="10 11">
    <name type="scientific">Cohnella soli</name>
    <dbReference type="NCBI Taxonomy" id="425005"/>
    <lineage>
        <taxon>Bacteria</taxon>
        <taxon>Bacillati</taxon>
        <taxon>Bacillota</taxon>
        <taxon>Bacilli</taxon>
        <taxon>Bacillales</taxon>
        <taxon>Paenibacillaceae</taxon>
        <taxon>Cohnella</taxon>
    </lineage>
</organism>
<feature type="domain" description="Response regulatory" evidence="8">
    <location>
        <begin position="1"/>
        <end position="112"/>
    </location>
</feature>
<dbReference type="CDD" id="cd00383">
    <property type="entry name" value="trans_reg_C"/>
    <property type="match status" value="1"/>
</dbReference>
<dbReference type="Gene3D" id="1.10.10.10">
    <property type="entry name" value="Winged helix-like DNA-binding domain superfamily/Winged helix DNA-binding domain"/>
    <property type="match status" value="1"/>
</dbReference>
<evidence type="ECO:0000313" key="10">
    <source>
        <dbReference type="EMBL" id="MFC5405807.1"/>
    </source>
</evidence>
<evidence type="ECO:0000256" key="1">
    <source>
        <dbReference type="ARBA" id="ARBA00022553"/>
    </source>
</evidence>
<keyword evidence="3" id="KW-0805">Transcription regulation</keyword>
<dbReference type="Gene3D" id="6.10.250.690">
    <property type="match status" value="1"/>
</dbReference>
<dbReference type="PROSITE" id="PS51755">
    <property type="entry name" value="OMPR_PHOB"/>
    <property type="match status" value="1"/>
</dbReference>
<dbReference type="InterPro" id="IPR036388">
    <property type="entry name" value="WH-like_DNA-bd_sf"/>
</dbReference>
<evidence type="ECO:0000259" key="8">
    <source>
        <dbReference type="PROSITE" id="PS50110"/>
    </source>
</evidence>
<dbReference type="Pfam" id="PF00486">
    <property type="entry name" value="Trans_reg_C"/>
    <property type="match status" value="1"/>
</dbReference>
<dbReference type="InterPro" id="IPR039420">
    <property type="entry name" value="WalR-like"/>
</dbReference>
<comment type="caution">
    <text evidence="10">The sequence shown here is derived from an EMBL/GenBank/DDBJ whole genome shotgun (WGS) entry which is preliminary data.</text>
</comment>
<keyword evidence="4 7" id="KW-0238">DNA-binding</keyword>
<dbReference type="Proteomes" id="UP001596113">
    <property type="component" value="Unassembled WGS sequence"/>
</dbReference>
<evidence type="ECO:0000259" key="9">
    <source>
        <dbReference type="PROSITE" id="PS51755"/>
    </source>
</evidence>
<dbReference type="SUPFAM" id="SSF52172">
    <property type="entry name" value="CheY-like"/>
    <property type="match status" value="1"/>
</dbReference>
<dbReference type="PANTHER" id="PTHR48111:SF73">
    <property type="entry name" value="ALKALINE PHOSPHATASE SYNTHESIS TRANSCRIPTIONAL REGULATORY PROTEIN PHOP"/>
    <property type="match status" value="1"/>
</dbReference>
<dbReference type="InterPro" id="IPR001789">
    <property type="entry name" value="Sig_transdc_resp-reg_receiver"/>
</dbReference>
<feature type="domain" description="OmpR/PhoB-type" evidence="9">
    <location>
        <begin position="124"/>
        <end position="224"/>
    </location>
</feature>
<keyword evidence="2" id="KW-0902">Two-component regulatory system</keyword>
<keyword evidence="1 6" id="KW-0597">Phosphoprotein</keyword>
<keyword evidence="5" id="KW-0804">Transcription</keyword>
<evidence type="ECO:0000256" key="7">
    <source>
        <dbReference type="PROSITE-ProRule" id="PRU01091"/>
    </source>
</evidence>
<reference evidence="11" key="1">
    <citation type="journal article" date="2019" name="Int. J. Syst. Evol. Microbiol.">
        <title>The Global Catalogue of Microorganisms (GCM) 10K type strain sequencing project: providing services to taxonomists for standard genome sequencing and annotation.</title>
        <authorList>
            <consortium name="The Broad Institute Genomics Platform"/>
            <consortium name="The Broad Institute Genome Sequencing Center for Infectious Disease"/>
            <person name="Wu L."/>
            <person name="Ma J."/>
        </authorList>
    </citation>
    <scope>NUCLEOTIDE SEQUENCE [LARGE SCALE GENOMIC DNA]</scope>
    <source>
        <strain evidence="11">CGMCC 1.18575</strain>
    </source>
</reference>
<dbReference type="InterPro" id="IPR001867">
    <property type="entry name" value="OmpR/PhoB-type_DNA-bd"/>
</dbReference>
<dbReference type="SUPFAM" id="SSF46894">
    <property type="entry name" value="C-terminal effector domain of the bipartite response regulators"/>
    <property type="match status" value="1"/>
</dbReference>
<evidence type="ECO:0000256" key="2">
    <source>
        <dbReference type="ARBA" id="ARBA00023012"/>
    </source>
</evidence>
<gene>
    <name evidence="10" type="ORF">ACFPOF_23940</name>
</gene>
<feature type="DNA-binding region" description="OmpR/PhoB-type" evidence="7">
    <location>
        <begin position="124"/>
        <end position="224"/>
    </location>
</feature>
<evidence type="ECO:0000256" key="3">
    <source>
        <dbReference type="ARBA" id="ARBA00023015"/>
    </source>
</evidence>
<dbReference type="PROSITE" id="PS50110">
    <property type="entry name" value="RESPONSE_REGULATORY"/>
    <property type="match status" value="1"/>
</dbReference>
<dbReference type="CDD" id="cd17574">
    <property type="entry name" value="REC_OmpR"/>
    <property type="match status" value="1"/>
</dbReference>
<accession>A0ABW0I145</accession>
<dbReference type="InterPro" id="IPR011006">
    <property type="entry name" value="CheY-like_superfamily"/>
</dbReference>
<evidence type="ECO:0000313" key="11">
    <source>
        <dbReference type="Proteomes" id="UP001596113"/>
    </source>
</evidence>
<dbReference type="Pfam" id="PF00072">
    <property type="entry name" value="Response_reg"/>
    <property type="match status" value="1"/>
</dbReference>
<feature type="modified residue" description="4-aspartylphosphate" evidence="6">
    <location>
        <position position="48"/>
    </location>
</feature>
<protein>
    <submittedName>
        <fullName evidence="10">Response regulator transcription factor</fullName>
    </submittedName>
</protein>
<dbReference type="SMART" id="SM00862">
    <property type="entry name" value="Trans_reg_C"/>
    <property type="match status" value="1"/>
</dbReference>